<dbReference type="InterPro" id="IPR029058">
    <property type="entry name" value="AB_hydrolase_fold"/>
</dbReference>
<name>A0A017SU60_9BACT</name>
<proteinExistence type="predicted"/>
<protein>
    <submittedName>
        <fullName evidence="1">Putative lipase transmembrane protein</fullName>
    </submittedName>
</protein>
<evidence type="ECO:0000313" key="2">
    <source>
        <dbReference type="Proteomes" id="UP000019678"/>
    </source>
</evidence>
<gene>
    <name evidence="1" type="ORF">CAP_0929</name>
</gene>
<organism evidence="1 2">
    <name type="scientific">Chondromyces apiculatus DSM 436</name>
    <dbReference type="NCBI Taxonomy" id="1192034"/>
    <lineage>
        <taxon>Bacteria</taxon>
        <taxon>Pseudomonadati</taxon>
        <taxon>Myxococcota</taxon>
        <taxon>Polyangia</taxon>
        <taxon>Polyangiales</taxon>
        <taxon>Polyangiaceae</taxon>
        <taxon>Chondromyces</taxon>
    </lineage>
</organism>
<keyword evidence="1" id="KW-0812">Transmembrane</keyword>
<accession>A0A017SU60</accession>
<dbReference type="RefSeq" id="WP_044251607.1">
    <property type="nucleotide sequence ID" value="NZ_ASRX01000116.1"/>
</dbReference>
<dbReference type="Proteomes" id="UP000019678">
    <property type="component" value="Unassembled WGS sequence"/>
</dbReference>
<dbReference type="AlphaFoldDB" id="A0A017SU60"/>
<evidence type="ECO:0000313" key="1">
    <source>
        <dbReference type="EMBL" id="EYF00317.1"/>
    </source>
</evidence>
<keyword evidence="1" id="KW-0472">Membrane</keyword>
<keyword evidence="2" id="KW-1185">Reference proteome</keyword>
<dbReference type="Pfam" id="PF02089">
    <property type="entry name" value="Palm_thioest"/>
    <property type="match status" value="1"/>
</dbReference>
<dbReference type="EMBL" id="ASRX01000116">
    <property type="protein sequence ID" value="EYF00317.1"/>
    <property type="molecule type" value="Genomic_DNA"/>
</dbReference>
<dbReference type="eggNOG" id="COG1075">
    <property type="taxonomic scope" value="Bacteria"/>
</dbReference>
<dbReference type="SUPFAM" id="SSF53474">
    <property type="entry name" value="alpha/beta-Hydrolases"/>
    <property type="match status" value="1"/>
</dbReference>
<dbReference type="STRING" id="1192034.CAP_0929"/>
<dbReference type="Gene3D" id="3.40.50.1820">
    <property type="entry name" value="alpha/beta hydrolase"/>
    <property type="match status" value="1"/>
</dbReference>
<comment type="caution">
    <text evidence="1">The sequence shown here is derived from an EMBL/GenBank/DDBJ whole genome shotgun (WGS) entry which is preliminary data.</text>
</comment>
<dbReference type="OrthoDB" id="275181at2"/>
<reference evidence="1 2" key="1">
    <citation type="submission" date="2013-05" db="EMBL/GenBank/DDBJ databases">
        <title>Genome assembly of Chondromyces apiculatus DSM 436.</title>
        <authorList>
            <person name="Sharma G."/>
            <person name="Khatri I."/>
            <person name="Kaur C."/>
            <person name="Mayilraj S."/>
            <person name="Subramanian S."/>
        </authorList>
    </citation>
    <scope>NUCLEOTIDE SEQUENCE [LARGE SCALE GENOMIC DNA]</scope>
    <source>
        <strain evidence="1 2">DSM 436</strain>
    </source>
</reference>
<sequence>MRRRLSTQALATAGQEVAAFARHALLMRHDAARAVLPEGVCDGDDVVVLLHGMFATAGVVRPLRAAIGRMARRAVTVHTAAVSYPSTSGLGPAVERLEAAVRALPGGARLHLCGHSMGGVVCRLYALESGDARVVQTISLGTPFGGVPGAQLLGFAGGRELSPTSEVLRRVRLGMGAEGREVPHLSIVAGADSVVRAPLAHALPGGDVKVMEGRGHSALLFDDEVAGVLVRRVLEHAGRGG</sequence>